<sequence length="484" mass="52228">MPPAAVPPSPQEIQRKLSVHSASKPPKPTLGHVSGTESDSDSIQTPDVLTGSLAHSGFQFGTPTNPPLSSIAERSPVSGEDTDEEDAVEGGWRTPDLRRPRNNVDESVIKSGYLIKKGERRKTWKKRWFVLRPAHLAYYKSSEEYQTLKLLDLSDVHSCTPVNLKRHDNTFSLISPHRTFYFQASSPQDVREWVTAIEDARQALLATSTRNSASTPIPIINRPEQPTQRGSSLAISTSPGQLHPITSSDSEDGGYRGAPSPTAINFAPSPSIPSAPQPKVIISGYLMKLSSHRRKWQKRWFVLTSEKLVYSQSHMDPKPTRTVPFSAILDALEYQLPQGKHPQSSSPPGVSAVSDGDDGARSHTFKIAMTKNTLLLCAPSEEDEIRWLGAIRALIARRSGSGLVPGELTKSATSGSGHHQHHHHQAVEASDGGATNNNVPSSSVYSATTSPAAKSKTRRQSVSGSGGGGSGGAVVEAEARDTRS</sequence>
<feature type="region of interest" description="Disordered" evidence="1">
    <location>
        <begin position="402"/>
        <end position="484"/>
    </location>
</feature>
<name>A0A5C3L461_COPMA</name>
<dbReference type="InterPro" id="IPR051707">
    <property type="entry name" value="PI-Interact_SigTrans_Reg"/>
</dbReference>
<dbReference type="SUPFAM" id="SSF50729">
    <property type="entry name" value="PH domain-like"/>
    <property type="match status" value="2"/>
</dbReference>
<feature type="compositionally biased region" description="Polar residues" evidence="1">
    <location>
        <begin position="224"/>
        <end position="248"/>
    </location>
</feature>
<dbReference type="PANTHER" id="PTHR14336">
    <property type="entry name" value="TANDEM PH DOMAIN CONTAINING PROTEIN"/>
    <property type="match status" value="1"/>
</dbReference>
<protein>
    <submittedName>
        <fullName evidence="3">PH-domain-containing protein</fullName>
    </submittedName>
</protein>
<reference evidence="3 4" key="1">
    <citation type="journal article" date="2019" name="Nat. Ecol. Evol.">
        <title>Megaphylogeny resolves global patterns of mushroom evolution.</title>
        <authorList>
            <person name="Varga T."/>
            <person name="Krizsan K."/>
            <person name="Foldi C."/>
            <person name="Dima B."/>
            <person name="Sanchez-Garcia M."/>
            <person name="Sanchez-Ramirez S."/>
            <person name="Szollosi G.J."/>
            <person name="Szarkandi J.G."/>
            <person name="Papp V."/>
            <person name="Albert L."/>
            <person name="Andreopoulos W."/>
            <person name="Angelini C."/>
            <person name="Antonin V."/>
            <person name="Barry K.W."/>
            <person name="Bougher N.L."/>
            <person name="Buchanan P."/>
            <person name="Buyck B."/>
            <person name="Bense V."/>
            <person name="Catcheside P."/>
            <person name="Chovatia M."/>
            <person name="Cooper J."/>
            <person name="Damon W."/>
            <person name="Desjardin D."/>
            <person name="Finy P."/>
            <person name="Geml J."/>
            <person name="Haridas S."/>
            <person name="Hughes K."/>
            <person name="Justo A."/>
            <person name="Karasinski D."/>
            <person name="Kautmanova I."/>
            <person name="Kiss B."/>
            <person name="Kocsube S."/>
            <person name="Kotiranta H."/>
            <person name="LaButti K.M."/>
            <person name="Lechner B.E."/>
            <person name="Liimatainen K."/>
            <person name="Lipzen A."/>
            <person name="Lukacs Z."/>
            <person name="Mihaltcheva S."/>
            <person name="Morgado L.N."/>
            <person name="Niskanen T."/>
            <person name="Noordeloos M.E."/>
            <person name="Ohm R.A."/>
            <person name="Ortiz-Santana B."/>
            <person name="Ovrebo C."/>
            <person name="Racz N."/>
            <person name="Riley R."/>
            <person name="Savchenko A."/>
            <person name="Shiryaev A."/>
            <person name="Soop K."/>
            <person name="Spirin V."/>
            <person name="Szebenyi C."/>
            <person name="Tomsovsky M."/>
            <person name="Tulloss R.E."/>
            <person name="Uehling J."/>
            <person name="Grigoriev I.V."/>
            <person name="Vagvolgyi C."/>
            <person name="Papp T."/>
            <person name="Martin F.M."/>
            <person name="Miettinen O."/>
            <person name="Hibbett D.S."/>
            <person name="Nagy L.G."/>
        </authorList>
    </citation>
    <scope>NUCLEOTIDE SEQUENCE [LARGE SCALE GENOMIC DNA]</scope>
    <source>
        <strain evidence="3 4">CBS 121175</strain>
    </source>
</reference>
<accession>A0A5C3L461</accession>
<evidence type="ECO:0000256" key="1">
    <source>
        <dbReference type="SAM" id="MobiDB-lite"/>
    </source>
</evidence>
<gene>
    <name evidence="3" type="ORF">FA15DRAFT_666019</name>
</gene>
<dbReference type="FunFam" id="2.30.29.30:FF:000286">
    <property type="entry name" value="PH-protein kinase domain containing protein"/>
    <property type="match status" value="1"/>
</dbReference>
<evidence type="ECO:0000313" key="4">
    <source>
        <dbReference type="Proteomes" id="UP000307440"/>
    </source>
</evidence>
<evidence type="ECO:0000313" key="3">
    <source>
        <dbReference type="EMBL" id="TFK27794.1"/>
    </source>
</evidence>
<keyword evidence="4" id="KW-1185">Reference proteome</keyword>
<feature type="domain" description="PH" evidence="2">
    <location>
        <begin position="107"/>
        <end position="202"/>
    </location>
</feature>
<dbReference type="PANTHER" id="PTHR14336:SF8">
    <property type="entry name" value="PROTEIN OPY1"/>
    <property type="match status" value="1"/>
</dbReference>
<feature type="compositionally biased region" description="Polar residues" evidence="1">
    <location>
        <begin position="35"/>
        <end position="47"/>
    </location>
</feature>
<dbReference type="SMART" id="SM00233">
    <property type="entry name" value="PH"/>
    <property type="match status" value="2"/>
</dbReference>
<feature type="region of interest" description="Disordered" evidence="1">
    <location>
        <begin position="214"/>
        <end position="271"/>
    </location>
</feature>
<proteinExistence type="predicted"/>
<organism evidence="3 4">
    <name type="scientific">Coprinopsis marcescibilis</name>
    <name type="common">Agaric fungus</name>
    <name type="synonym">Psathyrella marcescibilis</name>
    <dbReference type="NCBI Taxonomy" id="230819"/>
    <lineage>
        <taxon>Eukaryota</taxon>
        <taxon>Fungi</taxon>
        <taxon>Dikarya</taxon>
        <taxon>Basidiomycota</taxon>
        <taxon>Agaricomycotina</taxon>
        <taxon>Agaricomycetes</taxon>
        <taxon>Agaricomycetidae</taxon>
        <taxon>Agaricales</taxon>
        <taxon>Agaricineae</taxon>
        <taxon>Psathyrellaceae</taxon>
        <taxon>Coprinopsis</taxon>
    </lineage>
</organism>
<feature type="region of interest" description="Disordered" evidence="1">
    <location>
        <begin position="338"/>
        <end position="359"/>
    </location>
</feature>
<dbReference type="Gene3D" id="2.30.29.30">
    <property type="entry name" value="Pleckstrin-homology domain (PH domain)/Phosphotyrosine-binding domain (PTB)"/>
    <property type="match status" value="2"/>
</dbReference>
<evidence type="ECO:0000259" key="2">
    <source>
        <dbReference type="PROSITE" id="PS50003"/>
    </source>
</evidence>
<dbReference type="AlphaFoldDB" id="A0A5C3L461"/>
<dbReference type="OrthoDB" id="2157866at2759"/>
<dbReference type="CDD" id="cd13255">
    <property type="entry name" value="PH_TAAP2-like"/>
    <property type="match status" value="1"/>
</dbReference>
<dbReference type="STRING" id="230819.A0A5C3L461"/>
<dbReference type="EMBL" id="ML210161">
    <property type="protein sequence ID" value="TFK27794.1"/>
    <property type="molecule type" value="Genomic_DNA"/>
</dbReference>
<dbReference type="Proteomes" id="UP000307440">
    <property type="component" value="Unassembled WGS sequence"/>
</dbReference>
<feature type="domain" description="PH" evidence="2">
    <location>
        <begin position="279"/>
        <end position="396"/>
    </location>
</feature>
<feature type="region of interest" description="Disordered" evidence="1">
    <location>
        <begin position="1"/>
        <end position="99"/>
    </location>
</feature>
<dbReference type="InterPro" id="IPR001849">
    <property type="entry name" value="PH_domain"/>
</dbReference>
<dbReference type="PROSITE" id="PS50003">
    <property type="entry name" value="PH_DOMAIN"/>
    <property type="match status" value="2"/>
</dbReference>
<dbReference type="Pfam" id="PF00169">
    <property type="entry name" value="PH"/>
    <property type="match status" value="2"/>
</dbReference>
<feature type="compositionally biased region" description="Polar residues" evidence="1">
    <location>
        <begin position="433"/>
        <end position="452"/>
    </location>
</feature>
<feature type="compositionally biased region" description="Pro residues" evidence="1">
    <location>
        <begin position="1"/>
        <end position="10"/>
    </location>
</feature>
<dbReference type="InterPro" id="IPR011993">
    <property type="entry name" value="PH-like_dom_sf"/>
</dbReference>